<accession>A0A1L9N702</accession>
<proteinExistence type="predicted"/>
<keyword evidence="3" id="KW-1185">Reference proteome</keyword>
<evidence type="ECO:0000313" key="3">
    <source>
        <dbReference type="Proteomes" id="UP000184304"/>
    </source>
</evidence>
<dbReference type="Proteomes" id="UP000184304">
    <property type="component" value="Unassembled WGS sequence"/>
</dbReference>
<protein>
    <submittedName>
        <fullName evidence="2">Uncharacterized protein</fullName>
    </submittedName>
</protein>
<dbReference type="OrthoDB" id="4482556at2759"/>
<evidence type="ECO:0000256" key="1">
    <source>
        <dbReference type="SAM" id="MobiDB-lite"/>
    </source>
</evidence>
<feature type="compositionally biased region" description="Basic and acidic residues" evidence="1">
    <location>
        <begin position="24"/>
        <end position="42"/>
    </location>
</feature>
<feature type="compositionally biased region" description="Polar residues" evidence="1">
    <location>
        <begin position="43"/>
        <end position="62"/>
    </location>
</feature>
<evidence type="ECO:0000313" key="2">
    <source>
        <dbReference type="EMBL" id="OJI85083.1"/>
    </source>
</evidence>
<dbReference type="AlphaFoldDB" id="A0A1L9N702"/>
<sequence length="99" mass="10856">MAPGVGPIRPSSELPEVIPQAKNDSSKTNKDKSVHDVHKEDLQSSSTPGSGSGLRQQTSNSPVAVRPDEFDYLHAAPGAFKCALCRQWHTKRCPWLINY</sequence>
<reference evidence="3" key="1">
    <citation type="journal article" date="2017" name="Genome Biol.">
        <title>Comparative genomics reveals high biological diversity and specific adaptations in the industrially and medically important fungal genus Aspergillus.</title>
        <authorList>
            <person name="de Vries R.P."/>
            <person name="Riley R."/>
            <person name="Wiebenga A."/>
            <person name="Aguilar-Osorio G."/>
            <person name="Amillis S."/>
            <person name="Uchima C.A."/>
            <person name="Anderluh G."/>
            <person name="Asadollahi M."/>
            <person name="Askin M."/>
            <person name="Barry K."/>
            <person name="Battaglia E."/>
            <person name="Bayram O."/>
            <person name="Benocci T."/>
            <person name="Braus-Stromeyer S.A."/>
            <person name="Caldana C."/>
            <person name="Canovas D."/>
            <person name="Cerqueira G.C."/>
            <person name="Chen F."/>
            <person name="Chen W."/>
            <person name="Choi C."/>
            <person name="Clum A."/>
            <person name="Dos Santos R.A."/>
            <person name="Damasio A.R."/>
            <person name="Diallinas G."/>
            <person name="Emri T."/>
            <person name="Fekete E."/>
            <person name="Flipphi M."/>
            <person name="Freyberg S."/>
            <person name="Gallo A."/>
            <person name="Gournas C."/>
            <person name="Habgood R."/>
            <person name="Hainaut M."/>
            <person name="Harispe M.L."/>
            <person name="Henrissat B."/>
            <person name="Hilden K.S."/>
            <person name="Hope R."/>
            <person name="Hossain A."/>
            <person name="Karabika E."/>
            <person name="Karaffa L."/>
            <person name="Karanyi Z."/>
            <person name="Krasevec N."/>
            <person name="Kuo A."/>
            <person name="Kusch H."/>
            <person name="LaButti K."/>
            <person name="Lagendijk E.L."/>
            <person name="Lapidus A."/>
            <person name="Levasseur A."/>
            <person name="Lindquist E."/>
            <person name="Lipzen A."/>
            <person name="Logrieco A.F."/>
            <person name="MacCabe A."/>
            <person name="Maekelae M.R."/>
            <person name="Malavazi I."/>
            <person name="Melin P."/>
            <person name="Meyer V."/>
            <person name="Mielnichuk N."/>
            <person name="Miskei M."/>
            <person name="Molnar A.P."/>
            <person name="Mule G."/>
            <person name="Ngan C.Y."/>
            <person name="Orejas M."/>
            <person name="Orosz E."/>
            <person name="Ouedraogo J.P."/>
            <person name="Overkamp K.M."/>
            <person name="Park H.-S."/>
            <person name="Perrone G."/>
            <person name="Piumi F."/>
            <person name="Punt P.J."/>
            <person name="Ram A.F."/>
            <person name="Ramon A."/>
            <person name="Rauscher S."/>
            <person name="Record E."/>
            <person name="Riano-Pachon D.M."/>
            <person name="Robert V."/>
            <person name="Roehrig J."/>
            <person name="Ruller R."/>
            <person name="Salamov A."/>
            <person name="Salih N.S."/>
            <person name="Samson R.A."/>
            <person name="Sandor E."/>
            <person name="Sanguinetti M."/>
            <person name="Schuetze T."/>
            <person name="Sepcic K."/>
            <person name="Shelest E."/>
            <person name="Sherlock G."/>
            <person name="Sophianopoulou V."/>
            <person name="Squina F.M."/>
            <person name="Sun H."/>
            <person name="Susca A."/>
            <person name="Todd R.B."/>
            <person name="Tsang A."/>
            <person name="Unkles S.E."/>
            <person name="van de Wiele N."/>
            <person name="van Rossen-Uffink D."/>
            <person name="Oliveira J.V."/>
            <person name="Vesth T.C."/>
            <person name="Visser J."/>
            <person name="Yu J.-H."/>
            <person name="Zhou M."/>
            <person name="Andersen M.R."/>
            <person name="Archer D.B."/>
            <person name="Baker S.E."/>
            <person name="Benoit I."/>
            <person name="Brakhage A.A."/>
            <person name="Braus G.H."/>
            <person name="Fischer R."/>
            <person name="Frisvad J.C."/>
            <person name="Goldman G.H."/>
            <person name="Houbraken J."/>
            <person name="Oakley B."/>
            <person name="Pocsi I."/>
            <person name="Scazzocchio C."/>
            <person name="Seiboth B."/>
            <person name="vanKuyk P.A."/>
            <person name="Wortman J."/>
            <person name="Dyer P.S."/>
            <person name="Grigoriev I.V."/>
        </authorList>
    </citation>
    <scope>NUCLEOTIDE SEQUENCE [LARGE SCALE GENOMIC DNA]</scope>
    <source>
        <strain evidence="3">CBS 134.48</strain>
    </source>
</reference>
<dbReference type="EMBL" id="KV878198">
    <property type="protein sequence ID" value="OJI85083.1"/>
    <property type="molecule type" value="Genomic_DNA"/>
</dbReference>
<feature type="region of interest" description="Disordered" evidence="1">
    <location>
        <begin position="1"/>
        <end position="63"/>
    </location>
</feature>
<gene>
    <name evidence="2" type="ORF">ASPTUDRAFT_54758</name>
</gene>
<dbReference type="VEuPathDB" id="FungiDB:ASPTUDRAFT_54758"/>
<organism evidence="2 3">
    <name type="scientific">Aspergillus tubingensis (strain CBS 134.48)</name>
    <dbReference type="NCBI Taxonomy" id="767770"/>
    <lineage>
        <taxon>Eukaryota</taxon>
        <taxon>Fungi</taxon>
        <taxon>Dikarya</taxon>
        <taxon>Ascomycota</taxon>
        <taxon>Pezizomycotina</taxon>
        <taxon>Eurotiomycetes</taxon>
        <taxon>Eurotiomycetidae</taxon>
        <taxon>Eurotiales</taxon>
        <taxon>Aspergillaceae</taxon>
        <taxon>Aspergillus</taxon>
        <taxon>Aspergillus subgen. Circumdati</taxon>
    </lineage>
</organism>
<name>A0A1L9N702_ASPTC</name>